<sequence length="223" mass="23139">MSGQSGTNPGPDPDSNSNPNPDLESDSAPDDPPLSDAFVDEWAISNIVTTLVPLLVALSALQMGSGTVLESFEDQLLENPSLLVLVPVMIGTAGNLGSIMCARMSTQLHLGTLEFSPANPNVRANVGAVYGLAATVFVLLGFASWGIGRALGGTLGLVPLLIITIVSGMLLATWVVIVSSVSVYASYRLGYDPDDTTIPVVTNVCDITGVLILFGVVWVVLGL</sequence>
<gene>
    <name evidence="12" type="ORF">OB960_06385</name>
</gene>
<reference evidence="12" key="1">
    <citation type="submission" date="2022-09" db="EMBL/GenBank/DDBJ databases">
        <title>Enrichment on poylsaccharides allowed isolation of novel metabolic and taxonomic groups of Haloarchaea.</title>
        <authorList>
            <person name="Sorokin D.Y."/>
            <person name="Elcheninov A.G."/>
            <person name="Khizhniak T.V."/>
            <person name="Kolganova T.V."/>
            <person name="Kublanov I.V."/>
        </authorList>
    </citation>
    <scope>NUCLEOTIDE SEQUENCE</scope>
    <source>
        <strain evidence="12">AArc-xg1-1</strain>
    </source>
</reference>
<name>A0AAP2YYA4_9EURY</name>
<protein>
    <submittedName>
        <fullName evidence="12">Magnesium transporter</fullName>
    </submittedName>
</protein>
<dbReference type="EMBL" id="JAOPKA010000003">
    <property type="protein sequence ID" value="MCU4741028.1"/>
    <property type="molecule type" value="Genomic_DNA"/>
</dbReference>
<dbReference type="PANTHER" id="PTHR16228">
    <property type="entry name" value="DIVALENT CATION TRANSPORTER SOLUTE CARRIER FAMILY 41"/>
    <property type="match status" value="1"/>
</dbReference>
<feature type="transmembrane region" description="Helical" evidence="10">
    <location>
        <begin position="126"/>
        <end position="148"/>
    </location>
</feature>
<dbReference type="Proteomes" id="UP001321018">
    <property type="component" value="Unassembled WGS sequence"/>
</dbReference>
<dbReference type="PANTHER" id="PTHR16228:SF7">
    <property type="entry name" value="SLC41A_MGTE INTEGRAL MEMBRANE DOMAIN-CONTAINING PROTEIN"/>
    <property type="match status" value="1"/>
</dbReference>
<feature type="region of interest" description="Disordered" evidence="9">
    <location>
        <begin position="1"/>
        <end position="34"/>
    </location>
</feature>
<evidence type="ECO:0000256" key="3">
    <source>
        <dbReference type="ARBA" id="ARBA00022448"/>
    </source>
</evidence>
<feature type="transmembrane region" description="Helical" evidence="10">
    <location>
        <begin position="82"/>
        <end position="106"/>
    </location>
</feature>
<evidence type="ECO:0000256" key="2">
    <source>
        <dbReference type="ARBA" id="ARBA00009749"/>
    </source>
</evidence>
<evidence type="ECO:0000256" key="8">
    <source>
        <dbReference type="ARBA" id="ARBA00023136"/>
    </source>
</evidence>
<dbReference type="InterPro" id="IPR045349">
    <property type="entry name" value="SLC41A1-3"/>
</dbReference>
<evidence type="ECO:0000256" key="4">
    <source>
        <dbReference type="ARBA" id="ARBA00022692"/>
    </source>
</evidence>
<organism evidence="12 13">
    <name type="scientific">Natronoglomus mannanivorans</name>
    <dbReference type="NCBI Taxonomy" id="2979990"/>
    <lineage>
        <taxon>Archaea</taxon>
        <taxon>Methanobacteriati</taxon>
        <taxon>Methanobacteriota</taxon>
        <taxon>Stenosarchaea group</taxon>
        <taxon>Halobacteria</taxon>
        <taxon>Halobacteriales</taxon>
        <taxon>Natrialbaceae</taxon>
        <taxon>Natronoglomus</taxon>
    </lineage>
</organism>
<evidence type="ECO:0000313" key="12">
    <source>
        <dbReference type="EMBL" id="MCU4741028.1"/>
    </source>
</evidence>
<evidence type="ECO:0000256" key="7">
    <source>
        <dbReference type="ARBA" id="ARBA00023065"/>
    </source>
</evidence>
<accession>A0AAP2YYA4</accession>
<keyword evidence="7" id="KW-0406">Ion transport</keyword>
<dbReference type="InterPro" id="IPR006667">
    <property type="entry name" value="SLC41_membr_dom"/>
</dbReference>
<dbReference type="InterPro" id="IPR036739">
    <property type="entry name" value="SLC41_membr_dom_sf"/>
</dbReference>
<feature type="compositionally biased region" description="Low complexity" evidence="9">
    <location>
        <begin position="13"/>
        <end position="22"/>
    </location>
</feature>
<keyword evidence="3" id="KW-0813">Transport</keyword>
<dbReference type="SUPFAM" id="SSF161093">
    <property type="entry name" value="MgtE membrane domain-like"/>
    <property type="match status" value="1"/>
</dbReference>
<comment type="subcellular location">
    <subcellularLocation>
        <location evidence="1">Membrane</location>
        <topology evidence="1">Multi-pass membrane protein</topology>
    </subcellularLocation>
</comment>
<evidence type="ECO:0000256" key="9">
    <source>
        <dbReference type="SAM" id="MobiDB-lite"/>
    </source>
</evidence>
<dbReference type="GO" id="GO:0016020">
    <property type="term" value="C:membrane"/>
    <property type="evidence" value="ECO:0007669"/>
    <property type="project" value="UniProtKB-SubCell"/>
</dbReference>
<feature type="domain" description="SLC41A/MgtE integral membrane" evidence="11">
    <location>
        <begin position="86"/>
        <end position="216"/>
    </location>
</feature>
<feature type="transmembrane region" description="Helical" evidence="10">
    <location>
        <begin position="160"/>
        <end position="185"/>
    </location>
</feature>
<feature type="transmembrane region" description="Helical" evidence="10">
    <location>
        <begin position="42"/>
        <end position="61"/>
    </location>
</feature>
<proteinExistence type="inferred from homology"/>
<comment type="caution">
    <text evidence="12">The sequence shown here is derived from an EMBL/GenBank/DDBJ whole genome shotgun (WGS) entry which is preliminary data.</text>
</comment>
<keyword evidence="5" id="KW-0460">Magnesium</keyword>
<dbReference type="GO" id="GO:0008324">
    <property type="term" value="F:monoatomic cation transmembrane transporter activity"/>
    <property type="evidence" value="ECO:0007669"/>
    <property type="project" value="InterPro"/>
</dbReference>
<dbReference type="AlphaFoldDB" id="A0AAP2YYA4"/>
<evidence type="ECO:0000259" key="11">
    <source>
        <dbReference type="Pfam" id="PF01769"/>
    </source>
</evidence>
<dbReference type="Gene3D" id="1.10.357.20">
    <property type="entry name" value="SLC41 divalent cation transporters, integral membrane domain"/>
    <property type="match status" value="1"/>
</dbReference>
<evidence type="ECO:0000256" key="1">
    <source>
        <dbReference type="ARBA" id="ARBA00004141"/>
    </source>
</evidence>
<evidence type="ECO:0000256" key="6">
    <source>
        <dbReference type="ARBA" id="ARBA00022989"/>
    </source>
</evidence>
<keyword evidence="6 10" id="KW-1133">Transmembrane helix</keyword>
<evidence type="ECO:0000313" key="13">
    <source>
        <dbReference type="Proteomes" id="UP001321018"/>
    </source>
</evidence>
<keyword evidence="4 10" id="KW-0812">Transmembrane</keyword>
<keyword evidence="8 10" id="KW-0472">Membrane</keyword>
<dbReference type="Pfam" id="PF01769">
    <property type="entry name" value="MgtE"/>
    <property type="match status" value="1"/>
</dbReference>
<feature type="transmembrane region" description="Helical" evidence="10">
    <location>
        <begin position="197"/>
        <end position="221"/>
    </location>
</feature>
<evidence type="ECO:0000256" key="5">
    <source>
        <dbReference type="ARBA" id="ARBA00022842"/>
    </source>
</evidence>
<dbReference type="RefSeq" id="WP_425494274.1">
    <property type="nucleotide sequence ID" value="NZ_JAOPKA010000003.1"/>
</dbReference>
<evidence type="ECO:0000256" key="10">
    <source>
        <dbReference type="SAM" id="Phobius"/>
    </source>
</evidence>
<comment type="similarity">
    <text evidence="2">Belongs to the SLC41A transporter family.</text>
</comment>